<reference evidence="3" key="2">
    <citation type="submission" date="2019-12" db="EMBL/GenBank/DDBJ databases">
        <authorList>
            <person name="Studholme D.J."/>
            <person name="Sarris P."/>
        </authorList>
    </citation>
    <scope>NUCLEOTIDE SEQUENCE</scope>
    <source>
        <strain evidence="3">PFS-1207/04</strain>
        <tissue evidence="3">Leaf</tissue>
    </source>
</reference>
<evidence type="ECO:0000256" key="1">
    <source>
        <dbReference type="SAM" id="MobiDB-lite"/>
    </source>
</evidence>
<keyword evidence="4" id="KW-1185">Reference proteome</keyword>
<reference evidence="2" key="1">
    <citation type="submission" date="2019-12" db="EMBL/GenBank/DDBJ databases">
        <title>Genome sequencing and annotation of Brassica cretica.</title>
        <authorList>
            <person name="Studholme D.J."/>
            <person name="Sarris P.F."/>
        </authorList>
    </citation>
    <scope>NUCLEOTIDE SEQUENCE</scope>
    <source>
        <strain evidence="2">PFS-102/07</strain>
        <tissue evidence="2">Leaf</tissue>
    </source>
</reference>
<name>A0A3N6SEA1_BRACR</name>
<feature type="compositionally biased region" description="Basic residues" evidence="1">
    <location>
        <begin position="12"/>
        <end position="22"/>
    </location>
</feature>
<gene>
    <name evidence="3" type="ORF">DY000_02052338</name>
    <name evidence="2" type="ORF">F2Q70_00038403</name>
</gene>
<comment type="caution">
    <text evidence="2">The sequence shown here is derived from an EMBL/GenBank/DDBJ whole genome shotgun (WGS) entry which is preliminary data.</text>
</comment>
<accession>A0A3N6SEA1</accession>
<protein>
    <submittedName>
        <fullName evidence="2">Uncharacterized protein</fullName>
    </submittedName>
</protein>
<evidence type="ECO:0000313" key="4">
    <source>
        <dbReference type="Proteomes" id="UP000266723"/>
    </source>
</evidence>
<dbReference type="AlphaFoldDB" id="A0A3N6SEA1"/>
<dbReference type="EMBL" id="QGKV02002055">
    <property type="protein sequence ID" value="KAF3498110.1"/>
    <property type="molecule type" value="Genomic_DNA"/>
</dbReference>
<organism evidence="2">
    <name type="scientific">Brassica cretica</name>
    <name type="common">Mustard</name>
    <dbReference type="NCBI Taxonomy" id="69181"/>
    <lineage>
        <taxon>Eukaryota</taxon>
        <taxon>Viridiplantae</taxon>
        <taxon>Streptophyta</taxon>
        <taxon>Embryophyta</taxon>
        <taxon>Tracheophyta</taxon>
        <taxon>Spermatophyta</taxon>
        <taxon>Magnoliopsida</taxon>
        <taxon>eudicotyledons</taxon>
        <taxon>Gunneridae</taxon>
        <taxon>Pentapetalae</taxon>
        <taxon>rosids</taxon>
        <taxon>malvids</taxon>
        <taxon>Brassicales</taxon>
        <taxon>Brassicaceae</taxon>
        <taxon>Brassiceae</taxon>
        <taxon>Brassica</taxon>
    </lineage>
</organism>
<dbReference type="Proteomes" id="UP000266723">
    <property type="component" value="Unassembled WGS sequence"/>
</dbReference>
<evidence type="ECO:0000313" key="2">
    <source>
        <dbReference type="EMBL" id="KAF2590590.1"/>
    </source>
</evidence>
<dbReference type="EMBL" id="QGKY02000190">
    <property type="protein sequence ID" value="KAF2590590.1"/>
    <property type="molecule type" value="Genomic_DNA"/>
</dbReference>
<evidence type="ECO:0000313" key="3">
    <source>
        <dbReference type="EMBL" id="KAF3498110.1"/>
    </source>
</evidence>
<feature type="region of interest" description="Disordered" evidence="1">
    <location>
        <begin position="1"/>
        <end position="34"/>
    </location>
</feature>
<sequence length="73" mass="8468">MTPAAGHDPPKLKLHWTGRNRHWTPTLTKHSNPIPERIDEEAGRAKNTNLTTKPFYPRELNYVHDQDLQSSRV</sequence>
<reference evidence="3 4" key="3">
    <citation type="journal article" date="2020" name="BMC Genomics">
        <title>Intraspecific diversification of the crop wild relative Brassica cretica Lam. using demographic model selection.</title>
        <authorList>
            <person name="Kioukis A."/>
            <person name="Michalopoulou V.A."/>
            <person name="Briers L."/>
            <person name="Pirintsos S."/>
            <person name="Studholme D.J."/>
            <person name="Pavlidis P."/>
            <person name="Sarris P.F."/>
        </authorList>
    </citation>
    <scope>NUCLEOTIDE SEQUENCE [LARGE SCALE GENOMIC DNA]</scope>
    <source>
        <strain evidence="4">cv. PFS-1207/04</strain>
        <strain evidence="3">PFS-1207/04</strain>
    </source>
</reference>
<proteinExistence type="predicted"/>